<dbReference type="SUPFAM" id="SSF48452">
    <property type="entry name" value="TPR-like"/>
    <property type="match status" value="2"/>
</dbReference>
<dbReference type="InterPro" id="IPR011990">
    <property type="entry name" value="TPR-like_helical_dom_sf"/>
</dbReference>
<evidence type="ECO:0000313" key="7">
    <source>
        <dbReference type="EMBL" id="TXS89353.1"/>
    </source>
</evidence>
<dbReference type="InterPro" id="IPR000719">
    <property type="entry name" value="Prot_kinase_dom"/>
</dbReference>
<keyword evidence="4 5" id="KW-0067">ATP-binding</keyword>
<dbReference type="InterPro" id="IPR011009">
    <property type="entry name" value="Kinase-like_dom_sf"/>
</dbReference>
<keyword evidence="8" id="KW-1185">Reference proteome</keyword>
<dbReference type="Gene3D" id="1.10.510.10">
    <property type="entry name" value="Transferase(Phosphotransferase) domain 1"/>
    <property type="match status" value="1"/>
</dbReference>
<feature type="domain" description="Protein kinase" evidence="6">
    <location>
        <begin position="81"/>
        <end position="367"/>
    </location>
</feature>
<gene>
    <name evidence="7" type="ORF">FVW59_17700</name>
</gene>
<comment type="caution">
    <text evidence="7">The sequence shown here is derived from an EMBL/GenBank/DDBJ whole genome shotgun (WGS) entry which is preliminary data.</text>
</comment>
<dbReference type="Pfam" id="PF00069">
    <property type="entry name" value="Pkinase"/>
    <property type="match status" value="1"/>
</dbReference>
<protein>
    <submittedName>
        <fullName evidence="7">Serine/threonine protein kinase</fullName>
    </submittedName>
</protein>
<keyword evidence="2 5" id="KW-0547">Nucleotide-binding</keyword>
<dbReference type="PANTHER" id="PTHR43289">
    <property type="entry name" value="MITOGEN-ACTIVATED PROTEIN KINASE KINASE KINASE 20-RELATED"/>
    <property type="match status" value="1"/>
</dbReference>
<evidence type="ECO:0000313" key="8">
    <source>
        <dbReference type="Proteomes" id="UP000321933"/>
    </source>
</evidence>
<dbReference type="PROSITE" id="PS00107">
    <property type="entry name" value="PROTEIN_KINASE_ATP"/>
    <property type="match status" value="1"/>
</dbReference>
<dbReference type="PROSITE" id="PS00108">
    <property type="entry name" value="PROTEIN_KINASE_ST"/>
    <property type="match status" value="1"/>
</dbReference>
<dbReference type="GO" id="GO:0005524">
    <property type="term" value="F:ATP binding"/>
    <property type="evidence" value="ECO:0007669"/>
    <property type="project" value="UniProtKB-UniRule"/>
</dbReference>
<dbReference type="SMART" id="SM00028">
    <property type="entry name" value="TPR"/>
    <property type="match status" value="5"/>
</dbReference>
<keyword evidence="7" id="KW-0723">Serine/threonine-protein kinase</keyword>
<dbReference type="InterPro" id="IPR008271">
    <property type="entry name" value="Ser/Thr_kinase_AS"/>
</dbReference>
<dbReference type="Gene3D" id="1.25.40.10">
    <property type="entry name" value="Tetratricopeptide repeat domain"/>
    <property type="match status" value="2"/>
</dbReference>
<dbReference type="GO" id="GO:0004674">
    <property type="term" value="F:protein serine/threonine kinase activity"/>
    <property type="evidence" value="ECO:0007669"/>
    <property type="project" value="UniProtKB-KW"/>
</dbReference>
<feature type="binding site" evidence="5">
    <location>
        <position position="112"/>
    </location>
    <ligand>
        <name>ATP</name>
        <dbReference type="ChEBI" id="CHEBI:30616"/>
    </ligand>
</feature>
<proteinExistence type="predicted"/>
<dbReference type="SUPFAM" id="SSF56112">
    <property type="entry name" value="Protein kinase-like (PK-like)"/>
    <property type="match status" value="1"/>
</dbReference>
<evidence type="ECO:0000256" key="1">
    <source>
        <dbReference type="ARBA" id="ARBA00022679"/>
    </source>
</evidence>
<evidence type="ECO:0000256" key="3">
    <source>
        <dbReference type="ARBA" id="ARBA00022777"/>
    </source>
</evidence>
<evidence type="ECO:0000256" key="5">
    <source>
        <dbReference type="PROSITE-ProRule" id="PRU10141"/>
    </source>
</evidence>
<dbReference type="AlphaFoldDB" id="A0A5C8ZLK8"/>
<evidence type="ECO:0000256" key="2">
    <source>
        <dbReference type="ARBA" id="ARBA00022741"/>
    </source>
</evidence>
<keyword evidence="1" id="KW-0808">Transferase</keyword>
<reference evidence="7 8" key="1">
    <citation type="submission" date="2019-08" db="EMBL/GenBank/DDBJ databases">
        <title>Parahaliea maris sp. nov., isolated from the surface seawater.</title>
        <authorList>
            <person name="Liu Y."/>
        </authorList>
    </citation>
    <scope>NUCLEOTIDE SEQUENCE [LARGE SCALE GENOMIC DNA]</scope>
    <source>
        <strain evidence="7 8">S2-26</strain>
    </source>
</reference>
<dbReference type="Gene3D" id="3.30.200.20">
    <property type="entry name" value="Phosphorylase Kinase, domain 1"/>
    <property type="match status" value="1"/>
</dbReference>
<accession>A0A5C8ZLK8</accession>
<keyword evidence="3 7" id="KW-0418">Kinase</keyword>
<name>A0A5C8ZLK8_9GAMM</name>
<dbReference type="RefSeq" id="WP_148065715.1">
    <property type="nucleotide sequence ID" value="NZ_VRYZ01000009.1"/>
</dbReference>
<dbReference type="PROSITE" id="PS50011">
    <property type="entry name" value="PROTEIN_KINASE_DOM"/>
    <property type="match status" value="1"/>
</dbReference>
<sequence>MTDGNWSELERLFNGALELAPAERDSYLQRECRDRPELLASLREMLGNDSASTEFTGLVSASARDWLEWTALQRGDRAGSYRILRKIGQGGMGTVYLASRADDEYRQQVAIKVINRMAGDSADVQRRFQDERQILANLHHPNITHLLDGGSLDDGSPFLVMEYVDGERIDHYCETRALSTEGILRLFIKVCRAVEHAHQNLVIHRDLKPSNITIDGAGEPRLMDFGVAKLIRRSENSENPDTVQDERVLTPLYASPEQLGGAAVSTLSDLYSLGVILYQLMTGRRPFDGEDSGSYAYARQVIESDPPSMRKRRLEAADPAAASAMPPRTALRFSRDLDNIVLKALQRDPAQRYQSVSAFSRDLENYLARRPVSARPRSLPYLVQRFVQRNRLASALILAFTVTVTGLGVALWRQAELLAVERDVARDQLARTTAVLGLVEDMFTGLYPDNSGGREITVREMLDQAGSRLAASEAGRDAAEAATRAVVRRIIGATYNELGLIEPAREHLTGALSLHRAGQVGDDAEMLKTMLALSMTYKLSFEPEARLVLAEEALVLSRQLYGPGDLRTFEALGAVASANHMLGKLELARDQFAAIYQQRRRALGASHPRTLGTMYSNAVMEHWLGNYDQALNLYRRCEALARETHGETNSSALRCLSGLGLVLETIGQHREAAAALARHLTLAEQVLGPEHPQTLRSLHSLADAHRGLGDYPKAESLFLAVLQRRREALGNRHIETLQTEMKLARVYRLMGRFDAARPLIEHALTEEVAQQGFRHPATLIAAQEKADLLLDSGELVAAEALLERVLAGREAVLGPDHPDLQSTLLGLARVELERQGEVPAKRYLERALALTESHPQYQQEARTQIRQLLAELDLSGAR</sequence>
<evidence type="ECO:0000259" key="6">
    <source>
        <dbReference type="PROSITE" id="PS50011"/>
    </source>
</evidence>
<dbReference type="InterPro" id="IPR019734">
    <property type="entry name" value="TPR_rpt"/>
</dbReference>
<dbReference type="PANTHER" id="PTHR43289:SF34">
    <property type="entry name" value="SERINE_THREONINE-PROTEIN KINASE YBDM-RELATED"/>
    <property type="match status" value="1"/>
</dbReference>
<dbReference type="SMART" id="SM00220">
    <property type="entry name" value="S_TKc"/>
    <property type="match status" value="1"/>
</dbReference>
<dbReference type="Proteomes" id="UP000321933">
    <property type="component" value="Unassembled WGS sequence"/>
</dbReference>
<dbReference type="CDD" id="cd14014">
    <property type="entry name" value="STKc_PknB_like"/>
    <property type="match status" value="1"/>
</dbReference>
<dbReference type="EMBL" id="VRYZ01000009">
    <property type="protein sequence ID" value="TXS89353.1"/>
    <property type="molecule type" value="Genomic_DNA"/>
</dbReference>
<evidence type="ECO:0000256" key="4">
    <source>
        <dbReference type="ARBA" id="ARBA00022840"/>
    </source>
</evidence>
<dbReference type="Pfam" id="PF13424">
    <property type="entry name" value="TPR_12"/>
    <property type="match status" value="3"/>
</dbReference>
<dbReference type="OrthoDB" id="9801841at2"/>
<organism evidence="7 8">
    <name type="scientific">Parahaliea aestuarii</name>
    <dbReference type="NCBI Taxonomy" id="1852021"/>
    <lineage>
        <taxon>Bacteria</taxon>
        <taxon>Pseudomonadati</taxon>
        <taxon>Pseudomonadota</taxon>
        <taxon>Gammaproteobacteria</taxon>
        <taxon>Cellvibrionales</taxon>
        <taxon>Halieaceae</taxon>
        <taxon>Parahaliea</taxon>
    </lineage>
</organism>
<dbReference type="InterPro" id="IPR017441">
    <property type="entry name" value="Protein_kinase_ATP_BS"/>
</dbReference>